<dbReference type="EMBL" id="FQXD01000010">
    <property type="protein sequence ID" value="SHH65265.1"/>
    <property type="molecule type" value="Genomic_DNA"/>
</dbReference>
<accession>A0A1M5UQG9</accession>
<dbReference type="SUPFAM" id="SSF55811">
    <property type="entry name" value="Nudix"/>
    <property type="match status" value="1"/>
</dbReference>
<dbReference type="Pfam" id="PF00293">
    <property type="entry name" value="NUDIX"/>
    <property type="match status" value="1"/>
</dbReference>
<organism evidence="4 5">
    <name type="scientific">Virgibacillus chiguensis</name>
    <dbReference type="NCBI Taxonomy" id="411959"/>
    <lineage>
        <taxon>Bacteria</taxon>
        <taxon>Bacillati</taxon>
        <taxon>Bacillota</taxon>
        <taxon>Bacilli</taxon>
        <taxon>Bacillales</taxon>
        <taxon>Bacillaceae</taxon>
        <taxon>Virgibacillus</taxon>
    </lineage>
</organism>
<dbReference type="InterPro" id="IPR000086">
    <property type="entry name" value="NUDIX_hydrolase_dom"/>
</dbReference>
<evidence type="ECO:0000256" key="2">
    <source>
        <dbReference type="ARBA" id="ARBA00022801"/>
    </source>
</evidence>
<evidence type="ECO:0000256" key="1">
    <source>
        <dbReference type="ARBA" id="ARBA00001946"/>
    </source>
</evidence>
<dbReference type="Gene3D" id="3.90.79.10">
    <property type="entry name" value="Nucleoside Triphosphate Pyrophosphohydrolase"/>
    <property type="match status" value="1"/>
</dbReference>
<evidence type="ECO:0000313" key="4">
    <source>
        <dbReference type="EMBL" id="SHH65265.1"/>
    </source>
</evidence>
<dbReference type="PROSITE" id="PS51462">
    <property type="entry name" value="NUDIX"/>
    <property type="match status" value="1"/>
</dbReference>
<dbReference type="Proteomes" id="UP000184079">
    <property type="component" value="Unassembled WGS sequence"/>
</dbReference>
<proteinExistence type="predicted"/>
<dbReference type="AlphaFoldDB" id="A0A1M5UQG9"/>
<dbReference type="RefSeq" id="WP_073009722.1">
    <property type="nucleotide sequence ID" value="NZ_FQXD01000010.1"/>
</dbReference>
<dbReference type="OrthoDB" id="9780586at2"/>
<dbReference type="PANTHER" id="PTHR43046">
    <property type="entry name" value="GDP-MANNOSE MANNOSYL HYDROLASE"/>
    <property type="match status" value="1"/>
</dbReference>
<dbReference type="PROSITE" id="PS00893">
    <property type="entry name" value="NUDIX_BOX"/>
    <property type="match status" value="1"/>
</dbReference>
<reference evidence="5" key="1">
    <citation type="submission" date="2016-11" db="EMBL/GenBank/DDBJ databases">
        <authorList>
            <person name="Varghese N."/>
            <person name="Submissions S."/>
        </authorList>
    </citation>
    <scope>NUCLEOTIDE SEQUENCE [LARGE SCALE GENOMIC DNA]</scope>
    <source>
        <strain evidence="5">CGMCC 1.6496</strain>
    </source>
</reference>
<dbReference type="GO" id="GO:0016853">
    <property type="term" value="F:isomerase activity"/>
    <property type="evidence" value="ECO:0007669"/>
    <property type="project" value="UniProtKB-KW"/>
</dbReference>
<name>A0A1M5UQG9_9BACI</name>
<gene>
    <name evidence="4" type="ORF">SAMN05421807_11087</name>
</gene>
<dbReference type="PANTHER" id="PTHR43046:SF14">
    <property type="entry name" value="MUTT_NUDIX FAMILY PROTEIN"/>
    <property type="match status" value="1"/>
</dbReference>
<sequence>MEVWDLYDRNRNKLKEIHTRGEPIPKGKYHLVVHVWIQNEQGELLLSKRHPDKSYGGYWECTGGSVIAGENSLQGACREVAEELGLPLQMETAQLLQHEVRENHHLDTWLFFSNIAIEELTLQPEEVIDAKWVTKQTYQQMRERGQIVPTIHDFYALVPSKKPRYC</sequence>
<dbReference type="CDD" id="cd04693">
    <property type="entry name" value="NUDIX_Hydrolase"/>
    <property type="match status" value="1"/>
</dbReference>
<feature type="domain" description="Nudix hydrolase" evidence="3">
    <location>
        <begin position="28"/>
        <end position="160"/>
    </location>
</feature>
<keyword evidence="5" id="KW-1185">Reference proteome</keyword>
<dbReference type="InterPro" id="IPR020084">
    <property type="entry name" value="NUDIX_hydrolase_CS"/>
</dbReference>
<keyword evidence="4" id="KW-0413">Isomerase</keyword>
<evidence type="ECO:0000259" key="3">
    <source>
        <dbReference type="PROSITE" id="PS51462"/>
    </source>
</evidence>
<dbReference type="GO" id="GO:0016787">
    <property type="term" value="F:hydrolase activity"/>
    <property type="evidence" value="ECO:0007669"/>
    <property type="project" value="UniProtKB-KW"/>
</dbReference>
<comment type="cofactor">
    <cofactor evidence="1">
        <name>Mg(2+)</name>
        <dbReference type="ChEBI" id="CHEBI:18420"/>
    </cofactor>
</comment>
<evidence type="ECO:0000313" key="5">
    <source>
        <dbReference type="Proteomes" id="UP000184079"/>
    </source>
</evidence>
<protein>
    <submittedName>
        <fullName evidence="4">Isopentenyldiphosphate isomerase</fullName>
    </submittedName>
</protein>
<dbReference type="InterPro" id="IPR015797">
    <property type="entry name" value="NUDIX_hydrolase-like_dom_sf"/>
</dbReference>
<keyword evidence="2" id="KW-0378">Hydrolase</keyword>